<dbReference type="EMBL" id="SSGG01000039">
    <property type="protein sequence ID" value="TXI37895.1"/>
    <property type="molecule type" value="Genomic_DNA"/>
</dbReference>
<comment type="caution">
    <text evidence="2">The sequence shown here is derived from an EMBL/GenBank/DDBJ whole genome shotgun (WGS) entry which is preliminary data.</text>
</comment>
<evidence type="ECO:0000313" key="2">
    <source>
        <dbReference type="EMBL" id="TXI37895.1"/>
    </source>
</evidence>
<dbReference type="Pfam" id="PF13676">
    <property type="entry name" value="TIR_2"/>
    <property type="match status" value="1"/>
</dbReference>
<evidence type="ECO:0000313" key="3">
    <source>
        <dbReference type="Proteomes" id="UP000321374"/>
    </source>
</evidence>
<dbReference type="STRING" id="1122236.GCA_000378225_02478"/>
<keyword evidence="2" id="KW-0675">Receptor</keyword>
<dbReference type="GO" id="GO:0007165">
    <property type="term" value="P:signal transduction"/>
    <property type="evidence" value="ECO:0007669"/>
    <property type="project" value="InterPro"/>
</dbReference>
<dbReference type="Gene3D" id="3.40.50.10140">
    <property type="entry name" value="Toll/interleukin-1 receptor homology (TIR) domain"/>
    <property type="match status" value="1"/>
</dbReference>
<dbReference type="SUPFAM" id="SSF52200">
    <property type="entry name" value="Toll/Interleukin receptor TIR domain"/>
    <property type="match status" value="1"/>
</dbReference>
<sequence>MAALYQLAVLGAPSKAQIHGLEKSLKSALEAFNLRLGDEVGWEISPAEFMPHQLQPSAVVFFGGANAHLSNLKELLVRGIPVVPVVSRAKQAPVELPPLLAPFDYVDYAVCGAQSVAVALLQSVGLLAQQRKVFLSYCREELSEAATKLFEILSARQFEVFLDHDDNAVDRKFSHQLWHRLCDADVLLMLDTPTYFERRWTNAEFGRALAKGISVLRVGWPDSTSSARVSTASLLQLSGNEFNSFSKQFEESALQRLCMKLEEVRSQSYAVRLVNFTSKVRIAVEASGGRFMGVGSHNMAYIQLASGKCLKAEMIFGVPVNNQDNNSSLRQSDALIYDPIGLHSTWLSQAGLVDDQAYPWIRVNEAELHFAYEQEGI</sequence>
<gene>
    <name evidence="2" type="ORF">E6Q51_02325</name>
</gene>
<reference evidence="2 3" key="1">
    <citation type="submission" date="2018-09" db="EMBL/GenBank/DDBJ databases">
        <title>Metagenome Assembled Genomes from an Advanced Water Purification Facility.</title>
        <authorList>
            <person name="Stamps B.W."/>
            <person name="Spear J.R."/>
        </authorList>
    </citation>
    <scope>NUCLEOTIDE SEQUENCE [LARGE SCALE GENOMIC DNA]</scope>
    <source>
        <strain evidence="2">Bin_42_2</strain>
    </source>
</reference>
<accession>A0A5C7WMJ8</accession>
<name>A0A5C7WMJ8_METME</name>
<dbReference type="InterPro" id="IPR000157">
    <property type="entry name" value="TIR_dom"/>
</dbReference>
<dbReference type="Proteomes" id="UP000321374">
    <property type="component" value="Unassembled WGS sequence"/>
</dbReference>
<dbReference type="InterPro" id="IPR035897">
    <property type="entry name" value="Toll_tir_struct_dom_sf"/>
</dbReference>
<dbReference type="AlphaFoldDB" id="A0A5C7WMJ8"/>
<organism evidence="2 3">
    <name type="scientific">Methylophilus methylotrophus</name>
    <name type="common">Bacterium W3A1</name>
    <dbReference type="NCBI Taxonomy" id="17"/>
    <lineage>
        <taxon>Bacteria</taxon>
        <taxon>Pseudomonadati</taxon>
        <taxon>Pseudomonadota</taxon>
        <taxon>Betaproteobacteria</taxon>
        <taxon>Nitrosomonadales</taxon>
        <taxon>Methylophilaceae</taxon>
        <taxon>Methylophilus</taxon>
    </lineage>
</organism>
<feature type="domain" description="TIR" evidence="1">
    <location>
        <begin position="133"/>
        <end position="238"/>
    </location>
</feature>
<protein>
    <submittedName>
        <fullName evidence="2">Toll/interleukin-1 receptor domain-containing protein</fullName>
    </submittedName>
</protein>
<evidence type="ECO:0000259" key="1">
    <source>
        <dbReference type="Pfam" id="PF13676"/>
    </source>
</evidence>
<proteinExistence type="predicted"/>